<sequence length="258" mass="28429">MENLVHVYKKDRIAYVKMNRPDKLNALSIELIEGLIEALKEAEMDEDVNVIILSGEGKSFCAGGDISSFQQLNNSAEIIFWMKRATALEETIRNLDKMVISAVHGYAAGAGFSLALATDMIVAHKDAAFSFSFTNLGLIPDFGLIKNLVKNVSLPIAKEWISSGATIFAEEAKSKGLVNRIAEGDVLEEASRFAQMIVNGPSLANKFVKQLVNNASEIGYEANMMQEITIQALLLQSEDCKEGIRAFFEKRKPMFQGK</sequence>
<dbReference type="GO" id="GO:0016829">
    <property type="term" value="F:lyase activity"/>
    <property type="evidence" value="ECO:0007669"/>
    <property type="project" value="UniProtKB-KW"/>
</dbReference>
<dbReference type="PANTHER" id="PTHR11941">
    <property type="entry name" value="ENOYL-COA HYDRATASE-RELATED"/>
    <property type="match status" value="1"/>
</dbReference>
<protein>
    <submittedName>
        <fullName evidence="4">Enoyl-CoA hydratase/isomerase family protein</fullName>
    </submittedName>
</protein>
<reference evidence="4" key="1">
    <citation type="submission" date="2022-09" db="EMBL/GenBank/DDBJ databases">
        <title>Complete Genomes of Fervidibacillus albus and Fervidibacillus halotolerans isolated from tidal flat sediments.</title>
        <authorList>
            <person name="Kwon K.K."/>
            <person name="Yang S.-H."/>
            <person name="Park M.J."/>
            <person name="Oh H.-M."/>
        </authorList>
    </citation>
    <scope>NUCLEOTIDE SEQUENCE</scope>
    <source>
        <strain evidence="4">MEBiC13591</strain>
    </source>
</reference>
<proteinExistence type="inferred from homology"/>
<dbReference type="GO" id="GO:0006635">
    <property type="term" value="P:fatty acid beta-oxidation"/>
    <property type="evidence" value="ECO:0007669"/>
    <property type="project" value="TreeGrafter"/>
</dbReference>
<dbReference type="CDD" id="cd06558">
    <property type="entry name" value="crotonase-like"/>
    <property type="match status" value="1"/>
</dbReference>
<organism evidence="4 5">
    <name type="scientific">Fervidibacillus albus</name>
    <dbReference type="NCBI Taxonomy" id="2980026"/>
    <lineage>
        <taxon>Bacteria</taxon>
        <taxon>Bacillati</taxon>
        <taxon>Bacillota</taxon>
        <taxon>Bacilli</taxon>
        <taxon>Bacillales</taxon>
        <taxon>Bacillaceae</taxon>
        <taxon>Fervidibacillus</taxon>
    </lineage>
</organism>
<dbReference type="Pfam" id="PF00378">
    <property type="entry name" value="ECH_1"/>
    <property type="match status" value="1"/>
</dbReference>
<evidence type="ECO:0000313" key="5">
    <source>
        <dbReference type="Proteomes" id="UP001164718"/>
    </source>
</evidence>
<evidence type="ECO:0000256" key="2">
    <source>
        <dbReference type="ARBA" id="ARBA00023239"/>
    </source>
</evidence>
<dbReference type="PROSITE" id="PS00166">
    <property type="entry name" value="ENOYL_COA_HYDRATASE"/>
    <property type="match status" value="1"/>
</dbReference>
<dbReference type="InterPro" id="IPR018376">
    <property type="entry name" value="Enoyl-CoA_hyd/isom_CS"/>
</dbReference>
<dbReference type="InterPro" id="IPR001753">
    <property type="entry name" value="Enoyl-CoA_hydra/iso"/>
</dbReference>
<evidence type="ECO:0000256" key="3">
    <source>
        <dbReference type="RuleBase" id="RU003707"/>
    </source>
</evidence>
<keyword evidence="2" id="KW-0456">Lyase</keyword>
<dbReference type="Gene3D" id="3.90.226.10">
    <property type="entry name" value="2-enoyl-CoA Hydratase, Chain A, domain 1"/>
    <property type="match status" value="1"/>
</dbReference>
<keyword evidence="5" id="KW-1185">Reference proteome</keyword>
<evidence type="ECO:0000256" key="1">
    <source>
        <dbReference type="ARBA" id="ARBA00005254"/>
    </source>
</evidence>
<dbReference type="Proteomes" id="UP001164718">
    <property type="component" value="Chromosome"/>
</dbReference>
<accession>A0A9E8LU81</accession>
<dbReference type="InterPro" id="IPR029045">
    <property type="entry name" value="ClpP/crotonase-like_dom_sf"/>
</dbReference>
<name>A0A9E8LU81_9BACI</name>
<dbReference type="PANTHER" id="PTHR11941:SF133">
    <property type="entry name" value="1,2-EPOXYPHENYLACETYL-COA ISOMERASE"/>
    <property type="match status" value="1"/>
</dbReference>
<dbReference type="EMBL" id="CP106878">
    <property type="protein sequence ID" value="WAA09747.1"/>
    <property type="molecule type" value="Genomic_DNA"/>
</dbReference>
<dbReference type="AlphaFoldDB" id="A0A9E8LU81"/>
<dbReference type="Gene3D" id="1.10.12.10">
    <property type="entry name" value="Lyase 2-enoyl-coa Hydratase, Chain A, domain 2"/>
    <property type="match status" value="1"/>
</dbReference>
<dbReference type="SUPFAM" id="SSF52096">
    <property type="entry name" value="ClpP/crotonase"/>
    <property type="match status" value="1"/>
</dbReference>
<gene>
    <name evidence="4" type="ORF">OE104_14740</name>
</gene>
<comment type="similarity">
    <text evidence="1 3">Belongs to the enoyl-CoA hydratase/isomerase family.</text>
</comment>
<dbReference type="RefSeq" id="WP_275417530.1">
    <property type="nucleotide sequence ID" value="NZ_CP106878.1"/>
</dbReference>
<dbReference type="KEGG" id="faf:OE104_14740"/>
<evidence type="ECO:0000313" key="4">
    <source>
        <dbReference type="EMBL" id="WAA09747.1"/>
    </source>
</evidence>
<dbReference type="InterPro" id="IPR014748">
    <property type="entry name" value="Enoyl-CoA_hydra_C"/>
</dbReference>